<gene>
    <name evidence="1" type="ORF">EHRUM3_03010</name>
</gene>
<evidence type="ECO:0000313" key="1">
    <source>
        <dbReference type="EMBL" id="GAT78089.1"/>
    </source>
</evidence>
<accession>A0A161M6T6</accession>
<protein>
    <submittedName>
        <fullName evidence="1">Sensor protein</fullName>
    </submittedName>
</protein>
<name>A0A161M6T6_EHRRU</name>
<dbReference type="Proteomes" id="UP000092731">
    <property type="component" value="Unassembled WGS sequence"/>
</dbReference>
<dbReference type="AlphaFoldDB" id="A0A161M6T6"/>
<reference evidence="2" key="1">
    <citation type="submission" date="2016-05" db="EMBL/GenBank/DDBJ databases">
        <title>Draft genome sequences of four strains of Ehrlichia ruminantium, a tick-borne pathogen of ruminants, isolated from Zimbabwe, The Gambia and Ghana.</title>
        <authorList>
            <person name="Nakao R."/>
            <person name="Jongejan F."/>
            <person name="Sugimoto C."/>
        </authorList>
    </citation>
    <scope>NUCLEOTIDE SEQUENCE [LARGE SCALE GENOMIC DNA]</scope>
    <source>
        <strain evidence="2">Pokoase 417</strain>
    </source>
</reference>
<organism evidence="1 2">
    <name type="scientific">Ehrlichia ruminantium</name>
    <name type="common">heartwater rickettsia</name>
    <name type="synonym">Cowdria ruminantium</name>
    <dbReference type="NCBI Taxonomy" id="779"/>
    <lineage>
        <taxon>Bacteria</taxon>
        <taxon>Pseudomonadati</taxon>
        <taxon>Pseudomonadota</taxon>
        <taxon>Alphaproteobacteria</taxon>
        <taxon>Rickettsiales</taxon>
        <taxon>Anaplasmataceae</taxon>
        <taxon>Ehrlichia</taxon>
    </lineage>
</organism>
<feature type="non-terminal residue" evidence="1">
    <location>
        <position position="40"/>
    </location>
</feature>
<evidence type="ECO:0000313" key="2">
    <source>
        <dbReference type="Proteomes" id="UP000092731"/>
    </source>
</evidence>
<dbReference type="EMBL" id="BDDM01000096">
    <property type="protein sequence ID" value="GAT78089.1"/>
    <property type="molecule type" value="Genomic_DNA"/>
</dbReference>
<comment type="caution">
    <text evidence="1">The sequence shown here is derived from an EMBL/GenBank/DDBJ whole genome shotgun (WGS) entry which is preliminary data.</text>
</comment>
<sequence length="40" mass="4560">MLKHDDTILPKSNFINSIIGFSEMMKSESLGPIENSDYKE</sequence>
<proteinExistence type="predicted"/>